<dbReference type="SUPFAM" id="SSF52540">
    <property type="entry name" value="P-loop containing nucleoside triphosphate hydrolases"/>
    <property type="match status" value="1"/>
</dbReference>
<evidence type="ECO:0000256" key="2">
    <source>
        <dbReference type="ARBA" id="ARBA00022840"/>
    </source>
</evidence>
<dbReference type="PANTHER" id="PTHR32309">
    <property type="entry name" value="TYROSINE-PROTEIN KINASE"/>
    <property type="match status" value="1"/>
</dbReference>
<dbReference type="Pfam" id="PF10609">
    <property type="entry name" value="ParA"/>
    <property type="match status" value="1"/>
</dbReference>
<evidence type="ECO:0000313" key="5">
    <source>
        <dbReference type="Proteomes" id="UP000015559"/>
    </source>
</evidence>
<dbReference type="AlphaFoldDB" id="S6ABH4"/>
<dbReference type="OrthoDB" id="9808257at2"/>
<keyword evidence="1" id="KW-0547">Nucleotide-binding</keyword>
<keyword evidence="2" id="KW-0067">ATP-binding</keyword>
<feature type="compositionally biased region" description="Basic and acidic residues" evidence="3">
    <location>
        <begin position="7"/>
        <end position="26"/>
    </location>
</feature>
<feature type="compositionally biased region" description="Basic and acidic residues" evidence="3">
    <location>
        <begin position="41"/>
        <end position="52"/>
    </location>
</feature>
<dbReference type="GO" id="GO:0005886">
    <property type="term" value="C:plasma membrane"/>
    <property type="evidence" value="ECO:0007669"/>
    <property type="project" value="TreeGrafter"/>
</dbReference>
<keyword evidence="4" id="KW-0829">Tyrosine-protein kinase</keyword>
<dbReference type="GO" id="GO:0004713">
    <property type="term" value="F:protein tyrosine kinase activity"/>
    <property type="evidence" value="ECO:0007669"/>
    <property type="project" value="UniProtKB-KW"/>
</dbReference>
<dbReference type="InterPro" id="IPR005702">
    <property type="entry name" value="Wzc-like_C"/>
</dbReference>
<evidence type="ECO:0000256" key="1">
    <source>
        <dbReference type="ARBA" id="ARBA00022741"/>
    </source>
</evidence>
<gene>
    <name evidence="4" type="primary">yveL</name>
    <name evidence="4" type="ORF">SCD_n02951</name>
</gene>
<dbReference type="PANTHER" id="PTHR32309:SF13">
    <property type="entry name" value="FERRIC ENTEROBACTIN TRANSPORT PROTEIN FEPE"/>
    <property type="match status" value="1"/>
</dbReference>
<keyword evidence="4" id="KW-0418">Kinase</keyword>
<protein>
    <submittedName>
        <fullName evidence="4">Protein-tyrosine kinase</fullName>
    </submittedName>
</protein>
<dbReference type="Gene3D" id="3.40.50.300">
    <property type="entry name" value="P-loop containing nucleotide triphosphate hydrolases"/>
    <property type="match status" value="1"/>
</dbReference>
<dbReference type="EMBL" id="AP013066">
    <property type="protein sequence ID" value="BAN36750.1"/>
    <property type="molecule type" value="Genomic_DNA"/>
</dbReference>
<dbReference type="InterPro" id="IPR027417">
    <property type="entry name" value="P-loop_NTPase"/>
</dbReference>
<organism evidence="4 5">
    <name type="scientific">Sulfuricella denitrificans (strain DSM 22764 / NBRC 105220 / skB26)</name>
    <dbReference type="NCBI Taxonomy" id="1163617"/>
    <lineage>
        <taxon>Bacteria</taxon>
        <taxon>Pseudomonadati</taxon>
        <taxon>Pseudomonadota</taxon>
        <taxon>Betaproteobacteria</taxon>
        <taxon>Nitrosomonadales</taxon>
        <taxon>Sulfuricellaceae</taxon>
        <taxon>Sulfuricella</taxon>
    </lineage>
</organism>
<dbReference type="STRING" id="1163617.SCD_n02951"/>
<reference evidence="4 5" key="1">
    <citation type="journal article" date="2012" name="Appl. Environ. Microbiol.">
        <title>Draft genome sequence of a psychrotolerant sulfur-oxidizing bacterium, Sulfuricella denitrificans skB26, and proteomic insights into cold adaptation.</title>
        <authorList>
            <person name="Watanabe T."/>
            <person name="Kojima H."/>
            <person name="Fukui M."/>
        </authorList>
    </citation>
    <scope>NUCLEOTIDE SEQUENCE [LARGE SCALE GENOMIC DNA]</scope>
    <source>
        <strain evidence="5">skB26</strain>
    </source>
</reference>
<dbReference type="HOGENOM" id="CLU_052027_1_0_4"/>
<name>S6ABH4_SULDS</name>
<dbReference type="CDD" id="cd05387">
    <property type="entry name" value="BY-kinase"/>
    <property type="match status" value="1"/>
</dbReference>
<accession>S6ABH4</accession>
<keyword evidence="4" id="KW-0808">Transferase</keyword>
<dbReference type="Proteomes" id="UP000015559">
    <property type="component" value="Chromosome"/>
</dbReference>
<sequence>MSIIEKAAGKLDQIEKGAKLPPHEVTAKSPSGDRVSLIEKAAGKLDQIEKMETSSSAEIAPETPEHSDQKAVSGNEGNETNPALSAGGHVSKQGMINLSKLRQLGMIIPDGERSQIAEEFRLIKRPLIKNAFSQGAEPVNSGNLIMVTSALAGEGKTFCAANLAMSIAMELDHTVLLVDADVARPSVPRYLGLETGRGLLDVLLDDKLDLADVLIRTNVEKLSILQAGSRHKRATELLASQAMSDLLKEIARRYPDRIVIFDSPPLLLTSEAHVLASQMGQIVLVVAAESTTQQAIKEALRQIEACDIVNLIYNKARAFPGGEYYGYYG</sequence>
<dbReference type="InterPro" id="IPR050445">
    <property type="entry name" value="Bact_polysacc_biosynth/exp"/>
</dbReference>
<keyword evidence="5" id="KW-1185">Reference proteome</keyword>
<feature type="region of interest" description="Disordered" evidence="3">
    <location>
        <begin position="1"/>
        <end position="89"/>
    </location>
</feature>
<dbReference type="GO" id="GO:0005524">
    <property type="term" value="F:ATP binding"/>
    <property type="evidence" value="ECO:0007669"/>
    <property type="project" value="UniProtKB-KW"/>
</dbReference>
<dbReference type="eggNOG" id="COG0489">
    <property type="taxonomic scope" value="Bacteria"/>
</dbReference>
<dbReference type="NCBIfam" id="TIGR03018">
    <property type="entry name" value="pepcterm_TyrKin"/>
    <property type="match status" value="1"/>
</dbReference>
<evidence type="ECO:0000313" key="4">
    <source>
        <dbReference type="EMBL" id="BAN36750.1"/>
    </source>
</evidence>
<dbReference type="KEGG" id="sdr:SCD_n02951"/>
<proteinExistence type="predicted"/>
<feature type="compositionally biased region" description="Polar residues" evidence="3">
    <location>
        <begin position="70"/>
        <end position="83"/>
    </location>
</feature>
<dbReference type="InterPro" id="IPR033756">
    <property type="entry name" value="YlxH/NBP35"/>
</dbReference>
<evidence type="ECO:0000256" key="3">
    <source>
        <dbReference type="SAM" id="MobiDB-lite"/>
    </source>
</evidence>
<dbReference type="RefSeq" id="WP_009207288.1">
    <property type="nucleotide sequence ID" value="NC_022357.1"/>
</dbReference>